<dbReference type="PANTHER" id="PTHR11845:SF13">
    <property type="entry name" value="5'-DEOXYNUCLEOTIDASE HDDC2"/>
    <property type="match status" value="1"/>
</dbReference>
<dbReference type="PANTHER" id="PTHR11845">
    <property type="entry name" value="5'-DEOXYNUCLEOTIDASE HDDC2"/>
    <property type="match status" value="1"/>
</dbReference>
<dbReference type="Gene3D" id="1.10.3210.10">
    <property type="entry name" value="Hypothetical protein af1432"/>
    <property type="match status" value="1"/>
</dbReference>
<dbReference type="AlphaFoldDB" id="A0A653A6W2"/>
<evidence type="ECO:0000256" key="1">
    <source>
        <dbReference type="ARBA" id="ARBA00001638"/>
    </source>
</evidence>
<dbReference type="SUPFAM" id="SSF109604">
    <property type="entry name" value="HD-domain/PDEase-like"/>
    <property type="match status" value="1"/>
</dbReference>
<dbReference type="InterPro" id="IPR039356">
    <property type="entry name" value="YfbR/HDDC2"/>
</dbReference>
<keyword evidence="6" id="KW-0479">Metal-binding</keyword>
<evidence type="ECO:0000256" key="7">
    <source>
        <dbReference type="ARBA" id="ARBA00022801"/>
    </source>
</evidence>
<name>A0A653A6W2_UNCDX</name>
<comment type="cofactor">
    <cofactor evidence="2">
        <name>Mn(2+)</name>
        <dbReference type="ChEBI" id="CHEBI:29035"/>
    </cofactor>
</comment>
<dbReference type="InterPro" id="IPR003607">
    <property type="entry name" value="HD/PDEase_dom"/>
</dbReference>
<organism evidence="9">
    <name type="scientific">Uncultured Desulfatiglans sp</name>
    <dbReference type="NCBI Taxonomy" id="1748965"/>
    <lineage>
        <taxon>Bacteria</taxon>
        <taxon>Pseudomonadati</taxon>
        <taxon>Thermodesulfobacteriota</taxon>
        <taxon>Desulfobacteria</taxon>
        <taxon>Desulfatiglandales</taxon>
        <taxon>Desulfatiglandaceae</taxon>
        <taxon>Desulfatiglans</taxon>
        <taxon>environmental samples</taxon>
    </lineage>
</organism>
<dbReference type="GO" id="GO:0002953">
    <property type="term" value="F:5'-deoxynucleotidase activity"/>
    <property type="evidence" value="ECO:0007669"/>
    <property type="project" value="UniProtKB-EC"/>
</dbReference>
<feature type="domain" description="HD/PDEase" evidence="8">
    <location>
        <begin position="29"/>
        <end position="141"/>
    </location>
</feature>
<sequence>MLDQIAKFLFEVGMLKKTPRTGYQFLGSGRESVAAHSFRTVVIGYVLASRTPGVDLSRVIQLCLFHDLPEARTGDHNYVNKRYVTVDEVRALQDQVGGLPFGADILSLFNEFNEGATIEARLAKDADQLDLILELKAYKDLGNPHAEDWLSFALQRLSTDEARALAHVVLETDWTDWWFDKQTDWWVNGPNGRRDVE</sequence>
<proteinExistence type="predicted"/>
<evidence type="ECO:0000256" key="5">
    <source>
        <dbReference type="ARBA" id="ARBA00012964"/>
    </source>
</evidence>
<dbReference type="EC" id="3.1.3.89" evidence="5"/>
<evidence type="ECO:0000256" key="2">
    <source>
        <dbReference type="ARBA" id="ARBA00001936"/>
    </source>
</evidence>
<keyword evidence="7" id="KW-0378">Hydrolase</keyword>
<dbReference type="EMBL" id="UPXX01000025">
    <property type="protein sequence ID" value="VBB43753.1"/>
    <property type="molecule type" value="Genomic_DNA"/>
</dbReference>
<protein>
    <recommendedName>
        <fullName evidence="5">5'-deoxynucleotidase</fullName>
        <ecNumber evidence="5">3.1.3.89</ecNumber>
    </recommendedName>
</protein>
<reference evidence="9" key="1">
    <citation type="submission" date="2018-07" db="EMBL/GenBank/DDBJ databases">
        <authorList>
            <consortium name="Genoscope - CEA"/>
            <person name="William W."/>
        </authorList>
    </citation>
    <scope>NUCLEOTIDE SEQUENCE</scope>
    <source>
        <strain evidence="9">IK1</strain>
    </source>
</reference>
<evidence type="ECO:0000256" key="3">
    <source>
        <dbReference type="ARBA" id="ARBA00001941"/>
    </source>
</evidence>
<comment type="catalytic activity">
    <reaction evidence="1">
        <text>a 2'-deoxyribonucleoside 5'-phosphate + H2O = a 2'-deoxyribonucleoside + phosphate</text>
        <dbReference type="Rhea" id="RHEA:36167"/>
        <dbReference type="ChEBI" id="CHEBI:15377"/>
        <dbReference type="ChEBI" id="CHEBI:18274"/>
        <dbReference type="ChEBI" id="CHEBI:43474"/>
        <dbReference type="ChEBI" id="CHEBI:65317"/>
        <dbReference type="EC" id="3.1.3.89"/>
    </reaction>
</comment>
<dbReference type="SMART" id="SM00471">
    <property type="entry name" value="HDc"/>
    <property type="match status" value="1"/>
</dbReference>
<evidence type="ECO:0000256" key="6">
    <source>
        <dbReference type="ARBA" id="ARBA00022723"/>
    </source>
</evidence>
<comment type="cofactor">
    <cofactor evidence="3">
        <name>Co(2+)</name>
        <dbReference type="ChEBI" id="CHEBI:48828"/>
    </cofactor>
</comment>
<dbReference type="GO" id="GO:0005737">
    <property type="term" value="C:cytoplasm"/>
    <property type="evidence" value="ECO:0007669"/>
    <property type="project" value="TreeGrafter"/>
</dbReference>
<accession>A0A653A6W2</accession>
<evidence type="ECO:0000313" key="9">
    <source>
        <dbReference type="EMBL" id="VBB43753.1"/>
    </source>
</evidence>
<evidence type="ECO:0000259" key="8">
    <source>
        <dbReference type="SMART" id="SM00471"/>
    </source>
</evidence>
<gene>
    <name evidence="9" type="ORF">TRIP_B310053</name>
</gene>
<dbReference type="Pfam" id="PF13023">
    <property type="entry name" value="HD_3"/>
    <property type="match status" value="1"/>
</dbReference>
<dbReference type="InterPro" id="IPR006674">
    <property type="entry name" value="HD_domain"/>
</dbReference>
<dbReference type="GO" id="GO:0046872">
    <property type="term" value="F:metal ion binding"/>
    <property type="evidence" value="ECO:0007669"/>
    <property type="project" value="UniProtKB-KW"/>
</dbReference>
<comment type="subunit">
    <text evidence="4">Homodimer.</text>
</comment>
<evidence type="ECO:0000256" key="4">
    <source>
        <dbReference type="ARBA" id="ARBA00011738"/>
    </source>
</evidence>